<dbReference type="SUPFAM" id="SSF53187">
    <property type="entry name" value="Zn-dependent exopeptidases"/>
    <property type="match status" value="1"/>
</dbReference>
<evidence type="ECO:0000256" key="2">
    <source>
        <dbReference type="ARBA" id="ARBA00022723"/>
    </source>
</evidence>
<dbReference type="EMBL" id="SOHN01000003">
    <property type="protein sequence ID" value="TFD91199.1"/>
    <property type="molecule type" value="Genomic_DNA"/>
</dbReference>
<dbReference type="GO" id="GO:0006508">
    <property type="term" value="P:proteolysis"/>
    <property type="evidence" value="ECO:0007669"/>
    <property type="project" value="UniProtKB-KW"/>
</dbReference>
<protein>
    <submittedName>
        <fullName evidence="4">M20/M25/M40 family metallo-hydrolase</fullName>
    </submittedName>
</protein>
<dbReference type="Gene3D" id="3.40.630.10">
    <property type="entry name" value="Zn peptidases"/>
    <property type="match status" value="2"/>
</dbReference>
<keyword evidence="5" id="KW-1185">Reference proteome</keyword>
<name>A0A4R9BU84_9MICO</name>
<dbReference type="PANTHER" id="PTHR43270">
    <property type="entry name" value="BETA-ALA-HIS DIPEPTIDASE"/>
    <property type="match status" value="1"/>
</dbReference>
<dbReference type="InterPro" id="IPR051458">
    <property type="entry name" value="Cyt/Met_Dipeptidase"/>
</dbReference>
<reference evidence="4 5" key="1">
    <citation type="submission" date="2019-03" db="EMBL/GenBank/DDBJ databases">
        <title>Genomics of glacier-inhabiting Cryobacterium strains.</title>
        <authorList>
            <person name="Liu Q."/>
            <person name="Xin Y.-H."/>
        </authorList>
    </citation>
    <scope>NUCLEOTIDE SEQUENCE [LARGE SCALE GENOMIC DNA]</scope>
    <source>
        <strain evidence="4 5">Sr54</strain>
    </source>
</reference>
<organism evidence="4 5">
    <name type="scientific">Cryobacterium serini</name>
    <dbReference type="NCBI Taxonomy" id="1259201"/>
    <lineage>
        <taxon>Bacteria</taxon>
        <taxon>Bacillati</taxon>
        <taxon>Actinomycetota</taxon>
        <taxon>Actinomycetes</taxon>
        <taxon>Micrococcales</taxon>
        <taxon>Microbacteriaceae</taxon>
        <taxon>Cryobacterium</taxon>
    </lineage>
</organism>
<keyword evidence="2" id="KW-0479">Metal-binding</keyword>
<proteinExistence type="predicted"/>
<evidence type="ECO:0000313" key="4">
    <source>
        <dbReference type="EMBL" id="TFD91199.1"/>
    </source>
</evidence>
<evidence type="ECO:0000256" key="1">
    <source>
        <dbReference type="ARBA" id="ARBA00022670"/>
    </source>
</evidence>
<dbReference type="Pfam" id="PF01546">
    <property type="entry name" value="Peptidase_M20"/>
    <property type="match status" value="1"/>
</dbReference>
<dbReference type="InterPro" id="IPR002933">
    <property type="entry name" value="Peptidase_M20"/>
</dbReference>
<sequence length="222" mass="24110">MTMDDVYAHIDSGFAAALDELACLVRTAGVSAQPTDDLAVCAQIVLNRVCTSGLRVHLIEGYGPPAVYGERVVDPGLPTVLIYGHYDVQPGDFDARWHDDPFKSTIRAGRVFGRGTGELPVNVKVLIEGEDETKSPHLAELVRDNRHLLAADLVITSESAVHRNGTPQLVLGTRGQRGVELRTRGANREAHPGSLGGLLPENFDLSRFTDEMRIFATILGIF</sequence>
<gene>
    <name evidence="4" type="ORF">E3T51_00320</name>
</gene>
<dbReference type="Gene3D" id="3.30.70.360">
    <property type="match status" value="1"/>
</dbReference>
<dbReference type="GO" id="GO:0008233">
    <property type="term" value="F:peptidase activity"/>
    <property type="evidence" value="ECO:0007669"/>
    <property type="project" value="UniProtKB-KW"/>
</dbReference>
<dbReference type="PANTHER" id="PTHR43270:SF12">
    <property type="entry name" value="SUCCINYL-DIAMINOPIMELATE DESUCCINYLASE"/>
    <property type="match status" value="1"/>
</dbReference>
<comment type="caution">
    <text evidence="4">The sequence shown here is derived from an EMBL/GenBank/DDBJ whole genome shotgun (WGS) entry which is preliminary data.</text>
</comment>
<keyword evidence="3 4" id="KW-0378">Hydrolase</keyword>
<keyword evidence="1" id="KW-0645">Protease</keyword>
<dbReference type="Proteomes" id="UP000297626">
    <property type="component" value="Unassembled WGS sequence"/>
</dbReference>
<accession>A0A4R9BU84</accession>
<evidence type="ECO:0000313" key="5">
    <source>
        <dbReference type="Proteomes" id="UP000297626"/>
    </source>
</evidence>
<dbReference type="AlphaFoldDB" id="A0A4R9BU84"/>
<dbReference type="GO" id="GO:0046872">
    <property type="term" value="F:metal ion binding"/>
    <property type="evidence" value="ECO:0007669"/>
    <property type="project" value="UniProtKB-KW"/>
</dbReference>
<evidence type="ECO:0000256" key="3">
    <source>
        <dbReference type="ARBA" id="ARBA00022801"/>
    </source>
</evidence>